<keyword evidence="6 15" id="KW-0547">Nucleotide-binding</keyword>
<dbReference type="InterPro" id="IPR016393">
    <property type="entry name" value="Rep_E1_papillomaV"/>
</dbReference>
<dbReference type="Pfam" id="PF00524">
    <property type="entry name" value="PPV_E1_N"/>
    <property type="match status" value="1"/>
</dbReference>
<dbReference type="InterPro" id="IPR046832">
    <property type="entry name" value="PPV_E1_DBD"/>
</dbReference>
<comment type="subunit">
    <text evidence="15">Can form hexamers. Interacts with E2 protein; this interaction increases E1 DNA binding specificity. Interacts with host DNA polymerase subunit POLA2. Interacts with host single stranded DNA-binding protein RPA1. Interacts with host TOP1; this interaction stimulates the enzymatic activity of TOP1.</text>
</comment>
<evidence type="ECO:0000256" key="14">
    <source>
        <dbReference type="ARBA" id="ARBA00093297"/>
    </source>
</evidence>
<feature type="short sequence motif" description="Nuclear export signal" evidence="15">
    <location>
        <begin position="92"/>
        <end position="101"/>
    </location>
</feature>
<accession>A0A385PPW5</accession>
<evidence type="ECO:0000256" key="11">
    <source>
        <dbReference type="ARBA" id="ARBA00023235"/>
    </source>
</evidence>
<dbReference type="InterPro" id="IPR037102">
    <property type="entry name" value="Znf_lg_T-Ag_D1_dom_sf"/>
</dbReference>
<name>A0A385PPW5_9PAPI</name>
<dbReference type="GO" id="GO:0042025">
    <property type="term" value="C:host cell nucleus"/>
    <property type="evidence" value="ECO:0007669"/>
    <property type="project" value="UniProtKB-SubCell"/>
</dbReference>
<keyword evidence="10 15" id="KW-0238">DNA-binding</keyword>
<evidence type="ECO:0000313" key="18">
    <source>
        <dbReference type="EMBL" id="AYA93932.1"/>
    </source>
</evidence>
<feature type="modified residue" description="Phosphoserine; by host" evidence="15">
    <location>
        <position position="84"/>
    </location>
</feature>
<dbReference type="SUPFAM" id="SSF52540">
    <property type="entry name" value="P-loop containing nucleoside triphosphate hydrolases"/>
    <property type="match status" value="1"/>
</dbReference>
<keyword evidence="4 15" id="KW-1048">Host nucleus</keyword>
<dbReference type="PIRSF" id="PIRSF003383">
    <property type="entry name" value="Rep_E1_papillomaV"/>
    <property type="match status" value="1"/>
</dbReference>
<evidence type="ECO:0000256" key="2">
    <source>
        <dbReference type="ARBA" id="ARBA00022518"/>
    </source>
</evidence>
<dbReference type="InterPro" id="IPR001177">
    <property type="entry name" value="PPV_DNA_helicase_E1_C"/>
</dbReference>
<dbReference type="InterPro" id="IPR014015">
    <property type="entry name" value="Helicase_SF3_DNA-vir"/>
</dbReference>
<keyword evidence="11 15" id="KW-0413">Isomerase</keyword>
<comment type="subcellular location">
    <subcellularLocation>
        <location evidence="1 15">Host nucleus</location>
    </subcellularLocation>
</comment>
<evidence type="ECO:0000256" key="8">
    <source>
        <dbReference type="ARBA" id="ARBA00022806"/>
    </source>
</evidence>
<dbReference type="Gene3D" id="3.40.1310.10">
    <property type="match status" value="1"/>
</dbReference>
<comment type="function">
    <text evidence="14 15">ATP-dependent DNA 3'-5' helicase required for initiation of viral DNA replication. It forms a complex with the viral E2 protein. The E1-E2 complex binds to the replication origin which contains binding sites for both proteins. During the initial step, a dimer of E1 interacts with a dimer of protein E2 leading to a complex that binds the viral origin of replication with high specificity. Then, a second dimer of E1 displaces the E2 dimer in an ATP-dependent manner to form the E1 tetramer. Following this, two E1 monomers are added to each half of the site, which results in the formation of two E1 trimers on the viral ori. Subsequently, two hexamers will be created. The double hexamer acts as a bi-directional helicase machinery and unwinds the viral DNA and then recruits the host DNA polymerase to start replication.</text>
</comment>
<proteinExistence type="inferred from homology"/>
<dbReference type="Gene3D" id="1.10.10.510">
    <property type="entry name" value="Zinc finger, large T-antigen D1 domain"/>
    <property type="match status" value="1"/>
</dbReference>
<dbReference type="GO" id="GO:0043138">
    <property type="term" value="F:3'-5' DNA helicase activity"/>
    <property type="evidence" value="ECO:0007669"/>
    <property type="project" value="UniProtKB-UniRule"/>
</dbReference>
<evidence type="ECO:0000256" key="15">
    <source>
        <dbReference type="HAMAP-Rule" id="MF_04000"/>
    </source>
</evidence>
<comment type="PTM">
    <text evidence="15">Sumoylated.</text>
</comment>
<dbReference type="EC" id="5.6.2.4" evidence="15 16"/>
<dbReference type="SUPFAM" id="SSF55464">
    <property type="entry name" value="Origin of replication-binding domain, RBD-like"/>
    <property type="match status" value="1"/>
</dbReference>
<comment type="catalytic activity">
    <reaction evidence="13 15 16">
        <text>ATP + H2O = ADP + phosphate + H(+)</text>
        <dbReference type="Rhea" id="RHEA:13065"/>
        <dbReference type="ChEBI" id="CHEBI:15377"/>
        <dbReference type="ChEBI" id="CHEBI:15378"/>
        <dbReference type="ChEBI" id="CHEBI:30616"/>
        <dbReference type="ChEBI" id="CHEBI:43474"/>
        <dbReference type="ChEBI" id="CHEBI:456216"/>
        <dbReference type="EC" id="5.6.2.4"/>
    </reaction>
</comment>
<dbReference type="GO" id="GO:0005524">
    <property type="term" value="F:ATP binding"/>
    <property type="evidence" value="ECO:0007669"/>
    <property type="project" value="UniProtKB-UniRule"/>
</dbReference>
<feature type="modified residue" description="Phosphoserine; by host" evidence="15">
    <location>
        <position position="88"/>
    </location>
</feature>
<dbReference type="GO" id="GO:0016887">
    <property type="term" value="F:ATP hydrolysis activity"/>
    <property type="evidence" value="ECO:0007669"/>
    <property type="project" value="RHEA"/>
</dbReference>
<dbReference type="InterPro" id="IPR014000">
    <property type="entry name" value="PPV_DNA_helicase_E1_N"/>
</dbReference>
<feature type="cross-link" description="Glycyl lysine isopeptide (Lys-Gly) (interchain with G-Cter in SUMO)" evidence="15">
    <location>
        <position position="509"/>
    </location>
</feature>
<keyword evidence="15" id="KW-0832">Ubl conjugation</keyword>
<feature type="modified residue" description="Phosphoserine; by host" evidence="15">
    <location>
        <position position="93"/>
    </location>
</feature>
<feature type="domain" description="SF3 helicase" evidence="17">
    <location>
        <begin position="402"/>
        <end position="552"/>
    </location>
</feature>
<evidence type="ECO:0000256" key="10">
    <source>
        <dbReference type="ARBA" id="ARBA00023125"/>
    </source>
</evidence>
<evidence type="ECO:0000256" key="4">
    <source>
        <dbReference type="ARBA" id="ARBA00022562"/>
    </source>
</evidence>
<evidence type="ECO:0000256" key="3">
    <source>
        <dbReference type="ARBA" id="ARBA00022553"/>
    </source>
</evidence>
<keyword evidence="7 15" id="KW-0378">Hydrolase</keyword>
<feature type="binding site" evidence="15">
    <location>
        <begin position="428"/>
        <end position="435"/>
    </location>
    <ligand>
        <name>ATP</name>
        <dbReference type="ChEBI" id="CHEBI:30616"/>
    </ligand>
</feature>
<dbReference type="InterPro" id="IPR027417">
    <property type="entry name" value="P-loop_NTPase"/>
</dbReference>
<sequence>MGDDKGTHYIAFNKKEWFEIEADCMDSLDTMEELFEGSTDGSDISNLIDESECSQGNSLALFNEQVTEDCNSAIAALKRKLTTSPQHSVVELSPRLQAISISPQRSSKRRLFHDSGIEQDEAENSIEKVQASVSSDSVSENTINENLNLLNRNNNKKALLYAKCKEKFGISFTEITRAFKSSKTCSEQWVVLAYCIRTELIEAAKIQLQPYCEYFQIMQNDFTVLLCLFFKNTKNRETVYKLLCPLLNCTEIQLLSDPPRTRSPPVAIFLYHNSFGKTAYKFGDFPDWIKKHTMLTHESAVTAETFDLSQMIQYCYDNCLLDEAKIAYRYAMQADKDPNAAAFLKHNNQAKFVRDACAMVKYYKTQEMRELSMSEWIWRCCDECDEEGDWKVIAYLFKYQQINLISFLTSLRSFLKGTPKKNCIVFYGPSDTGKSYFCNSLLQFLKGRVVSIMNKNSPFWLQPLLHCKIGFMDDVTYQGWLYLDTNMRGALDGNEVSIDAKHKAPTQIKLPPMLITTNVELEKEESLKFIRSRLQCFHFPNVFPLNEDGSVVYEITNKTWTCFFRKLGNQIDLTPQEDLQDESGRPDRALRCTTGQINESL</sequence>
<organism evidence="18">
    <name type="scientific">Human papillomavirus</name>
    <dbReference type="NCBI Taxonomy" id="10566"/>
    <lineage>
        <taxon>Viruses</taxon>
        <taxon>Monodnaviria</taxon>
        <taxon>Shotokuvirae</taxon>
        <taxon>Cossaviricota</taxon>
        <taxon>Papovaviricetes</taxon>
        <taxon>Zurhausenvirales</taxon>
        <taxon>Papillomaviridae</taxon>
    </lineage>
</organism>
<keyword evidence="8 15" id="KW-0347">Helicase</keyword>
<keyword evidence="15" id="KW-1017">Isopeptide bond</keyword>
<evidence type="ECO:0000256" key="13">
    <source>
        <dbReference type="ARBA" id="ARBA00048988"/>
    </source>
</evidence>
<dbReference type="PROSITE" id="PS51206">
    <property type="entry name" value="SF3_HELICASE_1"/>
    <property type="match status" value="1"/>
</dbReference>
<comment type="catalytic activity">
    <reaction evidence="12 15">
        <text>Couples ATP hydrolysis with the unwinding of duplex DNA by translocating in the 3'-5' direction.</text>
        <dbReference type="EC" id="5.6.2.4"/>
    </reaction>
</comment>
<comment type="function">
    <text evidence="16">ATP-dependent DNA helicase required for initiation of viral DNA replication. It forms a complex with the viral E2 protein. The E1-E2 complex binds to the replication origin which contains binding sites for both proteins.</text>
</comment>
<evidence type="ECO:0000256" key="5">
    <source>
        <dbReference type="ARBA" id="ARBA00022705"/>
    </source>
</evidence>
<dbReference type="GO" id="GO:0003677">
    <property type="term" value="F:DNA binding"/>
    <property type="evidence" value="ECO:0007669"/>
    <property type="project" value="UniProtKB-UniRule"/>
</dbReference>
<evidence type="ECO:0000256" key="12">
    <source>
        <dbReference type="ARBA" id="ARBA00034617"/>
    </source>
</evidence>
<evidence type="ECO:0000256" key="1">
    <source>
        <dbReference type="ARBA" id="ARBA00004147"/>
    </source>
</evidence>
<comment type="PTM">
    <text evidence="15">Phosphorylated.</text>
</comment>
<comment type="similarity">
    <text evidence="15 16">Belongs to the papillomaviridae E1 protein family.</text>
</comment>
<reference evidence="18" key="1">
    <citation type="journal article" date="2018" name="Nat. Med.">
        <title>Expanded skin virome in DOCK8-deficient patients.</title>
        <authorList>
            <consortium name="NISC Comparative Sequencing Program"/>
            <person name="Tirosh O."/>
            <person name="Conlan S."/>
            <person name="Deming C."/>
            <person name="Lee-Lin S.Q."/>
            <person name="Huang X."/>
            <person name="Su H.C."/>
            <person name="Freeman A.F."/>
            <person name="Segre J.A."/>
            <person name="Kong H.H."/>
        </authorList>
    </citation>
    <scope>NUCLEOTIDE SEQUENCE</scope>
    <source>
        <strain evidence="18">HPV-mSK_098</strain>
    </source>
</reference>
<keyword evidence="3 15" id="KW-0597">Phosphoprotein</keyword>
<keyword evidence="9 15" id="KW-0067">ATP-binding</keyword>
<feature type="short sequence motif" description="Nuclear localization signal" evidence="15">
    <location>
        <begin position="78"/>
        <end position="80"/>
    </location>
</feature>
<dbReference type="Pfam" id="PF00519">
    <property type="entry name" value="PPV_E1_C"/>
    <property type="match status" value="1"/>
</dbReference>
<evidence type="ECO:0000259" key="17">
    <source>
        <dbReference type="PROSITE" id="PS51206"/>
    </source>
</evidence>
<dbReference type="HAMAP" id="MF_04000">
    <property type="entry name" value="PPV_E1"/>
    <property type="match status" value="1"/>
</dbReference>
<dbReference type="InterPro" id="IPR046935">
    <property type="entry name" value="PPV_E1_DBD_sf"/>
</dbReference>
<evidence type="ECO:0000256" key="9">
    <source>
        <dbReference type="ARBA" id="ARBA00022840"/>
    </source>
</evidence>
<evidence type="ECO:0000256" key="6">
    <source>
        <dbReference type="ARBA" id="ARBA00022741"/>
    </source>
</evidence>
<feature type="modified residue" description="Phosphoserine; by host" evidence="15">
    <location>
        <position position="106"/>
    </location>
</feature>
<dbReference type="Gene3D" id="3.40.50.300">
    <property type="entry name" value="P-loop containing nucleotide triphosphate hydrolases"/>
    <property type="match status" value="1"/>
</dbReference>
<keyword evidence="2 15" id="KW-0244">Early protein</keyword>
<keyword evidence="5 15" id="KW-0235">DNA replication</keyword>
<evidence type="ECO:0000256" key="16">
    <source>
        <dbReference type="PIRNR" id="PIRNR003383"/>
    </source>
</evidence>
<gene>
    <name evidence="15" type="primary">E1</name>
</gene>
<protein>
    <recommendedName>
        <fullName evidence="15 16">Replication protein E1</fullName>
        <ecNumber evidence="15 16">5.6.2.4</ecNumber>
    </recommendedName>
    <alternativeName>
        <fullName evidence="15">ATP-dependent helicase E1</fullName>
    </alternativeName>
    <alternativeName>
        <fullName evidence="15">DNA 3'-5' helicase E1</fullName>
    </alternativeName>
</protein>
<dbReference type="GO" id="GO:0006260">
    <property type="term" value="P:DNA replication"/>
    <property type="evidence" value="ECO:0007669"/>
    <property type="project" value="UniProtKB-UniRule"/>
</dbReference>
<dbReference type="EMBL" id="MH777241">
    <property type="protein sequence ID" value="AYA93932.1"/>
    <property type="molecule type" value="Genomic_DNA"/>
</dbReference>
<evidence type="ECO:0000256" key="7">
    <source>
        <dbReference type="ARBA" id="ARBA00022801"/>
    </source>
</evidence>
<dbReference type="Pfam" id="PF20450">
    <property type="entry name" value="PPV_E1_DBD"/>
    <property type="match status" value="1"/>
</dbReference>
<comment type="caution">
    <text evidence="15">Lacks conserved residue(s) required for the propagation of feature annotation.</text>
</comment>